<protein>
    <submittedName>
        <fullName evidence="8">Prophage CP4-57 integrase</fullName>
    </submittedName>
</protein>
<evidence type="ECO:0000256" key="4">
    <source>
        <dbReference type="ARBA" id="ARBA00023172"/>
    </source>
</evidence>
<dbReference type="CDD" id="cd00801">
    <property type="entry name" value="INT_P4_C"/>
    <property type="match status" value="1"/>
</dbReference>
<evidence type="ECO:0000256" key="5">
    <source>
        <dbReference type="PROSITE-ProRule" id="PRU01248"/>
    </source>
</evidence>
<feature type="domain" description="Tyr recombinase" evidence="6">
    <location>
        <begin position="241"/>
        <end position="429"/>
    </location>
</feature>
<evidence type="ECO:0000259" key="6">
    <source>
        <dbReference type="PROSITE" id="PS51898"/>
    </source>
</evidence>
<dbReference type="Proteomes" id="UP000188388">
    <property type="component" value="Unassembled WGS sequence"/>
</dbReference>
<dbReference type="PROSITE" id="PS51900">
    <property type="entry name" value="CB"/>
    <property type="match status" value="1"/>
</dbReference>
<dbReference type="Gene3D" id="1.10.443.10">
    <property type="entry name" value="Intergrase catalytic core"/>
    <property type="match status" value="1"/>
</dbReference>
<dbReference type="InterPro" id="IPR050808">
    <property type="entry name" value="Phage_Integrase"/>
</dbReference>
<name>A0A1R3VFZ6_9HYPH</name>
<evidence type="ECO:0000256" key="1">
    <source>
        <dbReference type="ARBA" id="ARBA00008857"/>
    </source>
</evidence>
<dbReference type="PANTHER" id="PTHR30629:SF2">
    <property type="entry name" value="PROPHAGE INTEGRASE INTS-RELATED"/>
    <property type="match status" value="1"/>
</dbReference>
<dbReference type="PROSITE" id="PS51898">
    <property type="entry name" value="TYR_RECOMBINASE"/>
    <property type="match status" value="1"/>
</dbReference>
<dbReference type="EMBL" id="FTPD01000056">
    <property type="protein sequence ID" value="SIT58781.1"/>
    <property type="molecule type" value="Genomic_DNA"/>
</dbReference>
<dbReference type="InterPro" id="IPR010998">
    <property type="entry name" value="Integrase_recombinase_N"/>
</dbReference>
<evidence type="ECO:0000313" key="8">
    <source>
        <dbReference type="EMBL" id="SIT58781.1"/>
    </source>
</evidence>
<dbReference type="Pfam" id="PF00589">
    <property type="entry name" value="Phage_integrase"/>
    <property type="match status" value="1"/>
</dbReference>
<proteinExistence type="inferred from homology"/>
<organism evidence="8 9">
    <name type="scientific">Mesorhizobium prunaredense</name>
    <dbReference type="NCBI Taxonomy" id="1631249"/>
    <lineage>
        <taxon>Bacteria</taxon>
        <taxon>Pseudomonadati</taxon>
        <taxon>Pseudomonadota</taxon>
        <taxon>Alphaproteobacteria</taxon>
        <taxon>Hyphomicrobiales</taxon>
        <taxon>Phyllobacteriaceae</taxon>
        <taxon>Mesorhizobium</taxon>
    </lineage>
</organism>
<dbReference type="InterPro" id="IPR053876">
    <property type="entry name" value="Phage_int_M"/>
</dbReference>
<dbReference type="GO" id="GO:0006310">
    <property type="term" value="P:DNA recombination"/>
    <property type="evidence" value="ECO:0007669"/>
    <property type="project" value="UniProtKB-KW"/>
</dbReference>
<dbReference type="AlphaFoldDB" id="A0A1R3VFZ6"/>
<dbReference type="Pfam" id="PF13356">
    <property type="entry name" value="Arm-DNA-bind_3"/>
    <property type="match status" value="1"/>
</dbReference>
<dbReference type="Gene3D" id="3.30.160.390">
    <property type="entry name" value="Integrase, DNA-binding domain"/>
    <property type="match status" value="1"/>
</dbReference>
<evidence type="ECO:0000313" key="9">
    <source>
        <dbReference type="Proteomes" id="UP000188388"/>
    </source>
</evidence>
<dbReference type="RefSeq" id="WP_210189870.1">
    <property type="nucleotide sequence ID" value="NZ_FTPD01000056.1"/>
</dbReference>
<dbReference type="PANTHER" id="PTHR30629">
    <property type="entry name" value="PROPHAGE INTEGRASE"/>
    <property type="match status" value="1"/>
</dbReference>
<dbReference type="Gene3D" id="1.10.150.130">
    <property type="match status" value="1"/>
</dbReference>
<evidence type="ECO:0000259" key="7">
    <source>
        <dbReference type="PROSITE" id="PS51900"/>
    </source>
</evidence>
<dbReference type="InterPro" id="IPR044068">
    <property type="entry name" value="CB"/>
</dbReference>
<keyword evidence="3 5" id="KW-0238">DNA-binding</keyword>
<keyword evidence="4" id="KW-0233">DNA recombination</keyword>
<dbReference type="GO" id="GO:0015074">
    <property type="term" value="P:DNA integration"/>
    <property type="evidence" value="ECO:0007669"/>
    <property type="project" value="UniProtKB-KW"/>
</dbReference>
<dbReference type="InterPro" id="IPR038488">
    <property type="entry name" value="Integrase_DNA-bd_sf"/>
</dbReference>
<dbReference type="STRING" id="1631249.BQ8794_60090"/>
<keyword evidence="9" id="KW-1185">Reference proteome</keyword>
<dbReference type="Pfam" id="PF22022">
    <property type="entry name" value="Phage_int_M"/>
    <property type="match status" value="1"/>
</dbReference>
<dbReference type="SUPFAM" id="SSF56349">
    <property type="entry name" value="DNA breaking-rejoining enzymes"/>
    <property type="match status" value="1"/>
</dbReference>
<evidence type="ECO:0000256" key="2">
    <source>
        <dbReference type="ARBA" id="ARBA00022908"/>
    </source>
</evidence>
<dbReference type="InterPro" id="IPR011010">
    <property type="entry name" value="DNA_brk_join_enz"/>
</dbReference>
<sequence length="453" mass="49498">MSQLVAINRICFGGYDDGCGMPKRARDLTALEVARLRHPGKGGNASYAVGNVSGLMLQCTSGGARTWLLRTLVGARRREIGLGGYPDVPLADAVRRAREAKDKIRVGVDPVEERKASRAALAAAQARGLTFTNAVDRYLVAKLDAFKNAKHRSQWEMTLKTYAGPELGPLLVSDIGVQDVLRVLQPIWKTKTETASRLRGRIEAVLAWATVAGHRTGDNPARWAGNLKELLPAPAKVAGSDNQPAVQLDDAVRWFKSLRNRDGIGSRALEFVALTACRSQEVRGATWDEIDLDKALWIVPAARMKMNREHRVPLTADSTALLRALPRLADSKLVFPSIKGGQLSDMTLSATMRRIHDADIGDGNGGFIDRASKRPAVPHGLRSTFRDWVAERTTFPGDMAEVSLAHKVSNAVEAAYRRGDQVEKRRAMMAAWADFLAGRAAKDNVLQLREAMA</sequence>
<dbReference type="GO" id="GO:0003677">
    <property type="term" value="F:DNA binding"/>
    <property type="evidence" value="ECO:0007669"/>
    <property type="project" value="UniProtKB-UniRule"/>
</dbReference>
<dbReference type="InterPro" id="IPR013762">
    <property type="entry name" value="Integrase-like_cat_sf"/>
</dbReference>
<reference evidence="9" key="1">
    <citation type="submission" date="2017-01" db="EMBL/GenBank/DDBJ databases">
        <authorList>
            <person name="Brunel B."/>
        </authorList>
    </citation>
    <scope>NUCLEOTIDE SEQUENCE [LARGE SCALE GENOMIC DNA]</scope>
</reference>
<accession>A0A1R3VFZ6</accession>
<evidence type="ECO:0000256" key="3">
    <source>
        <dbReference type="ARBA" id="ARBA00023125"/>
    </source>
</evidence>
<dbReference type="InterPro" id="IPR002104">
    <property type="entry name" value="Integrase_catalytic"/>
</dbReference>
<feature type="domain" description="Core-binding (CB)" evidence="7">
    <location>
        <begin position="129"/>
        <end position="210"/>
    </location>
</feature>
<dbReference type="InterPro" id="IPR025166">
    <property type="entry name" value="Integrase_DNA_bind_dom"/>
</dbReference>
<comment type="similarity">
    <text evidence="1">Belongs to the 'phage' integrase family.</text>
</comment>
<gene>
    <name evidence="8" type="ORF">BQ8794_60090</name>
</gene>
<keyword evidence="2" id="KW-0229">DNA integration</keyword>